<dbReference type="GO" id="GO:0009658">
    <property type="term" value="P:chloroplast organization"/>
    <property type="evidence" value="ECO:0007669"/>
    <property type="project" value="InterPro"/>
</dbReference>
<dbReference type="InterPro" id="IPR011990">
    <property type="entry name" value="TPR-like_helical_dom_sf"/>
</dbReference>
<keyword evidence="2" id="KW-1185">Reference proteome</keyword>
<evidence type="ECO:0000313" key="2">
    <source>
        <dbReference type="Proteomes" id="UP001237642"/>
    </source>
</evidence>
<organism evidence="1 2">
    <name type="scientific">Heracleum sosnowskyi</name>
    <dbReference type="NCBI Taxonomy" id="360622"/>
    <lineage>
        <taxon>Eukaryota</taxon>
        <taxon>Viridiplantae</taxon>
        <taxon>Streptophyta</taxon>
        <taxon>Embryophyta</taxon>
        <taxon>Tracheophyta</taxon>
        <taxon>Spermatophyta</taxon>
        <taxon>Magnoliopsida</taxon>
        <taxon>eudicotyledons</taxon>
        <taxon>Gunneridae</taxon>
        <taxon>Pentapetalae</taxon>
        <taxon>asterids</taxon>
        <taxon>campanulids</taxon>
        <taxon>Apiales</taxon>
        <taxon>Apiaceae</taxon>
        <taxon>Apioideae</taxon>
        <taxon>apioid superclade</taxon>
        <taxon>Tordylieae</taxon>
        <taxon>Tordyliinae</taxon>
        <taxon>Heracleum</taxon>
    </lineage>
</organism>
<sequence>MFDELELVFRKLEDEISLEPDTVGFNAVLEILMSFGIIGLTMDCFYLMKSKGCELDRSTFKILVTGLESKGETSLSVTVRKEAEKIYGSSLEFLEENEDVDGGTHFRVVKLLMATRGNSKTYPHYITFEAERNTEGSVTFQTEILVSNHPFSNIKILFVRIKPDQYNSQPSDIDHNAQVVEDHTRLSQVINTYTIDSTLDSQYSLALYLSQFALFSFNNNVLKRFVVAKHDIESLKVLKLVKLDSEPGLDCIGSEAQYGCIGSETTGLMEGI</sequence>
<dbReference type="InterPro" id="IPR044190">
    <property type="entry name" value="THA8-like"/>
</dbReference>
<proteinExistence type="predicted"/>
<protein>
    <submittedName>
        <fullName evidence="1">Uncharacterized protein</fullName>
    </submittedName>
</protein>
<dbReference type="Gene3D" id="1.25.40.10">
    <property type="entry name" value="Tetratricopeptide repeat domain"/>
    <property type="match status" value="1"/>
</dbReference>
<evidence type="ECO:0000313" key="1">
    <source>
        <dbReference type="EMBL" id="KAK1400507.1"/>
    </source>
</evidence>
<dbReference type="PANTHER" id="PTHR47594">
    <property type="entry name" value="PPR CONTAINING PLANT-LIKE PROTEIN"/>
    <property type="match status" value="1"/>
</dbReference>
<reference evidence="1" key="1">
    <citation type="submission" date="2023-02" db="EMBL/GenBank/DDBJ databases">
        <title>Genome of toxic invasive species Heracleum sosnowskyi carries increased number of genes despite the absence of recent whole-genome duplications.</title>
        <authorList>
            <person name="Schelkunov M."/>
            <person name="Shtratnikova V."/>
            <person name="Makarenko M."/>
            <person name="Klepikova A."/>
            <person name="Omelchenko D."/>
            <person name="Novikova G."/>
            <person name="Obukhova E."/>
            <person name="Bogdanov V."/>
            <person name="Penin A."/>
            <person name="Logacheva M."/>
        </authorList>
    </citation>
    <scope>NUCLEOTIDE SEQUENCE</scope>
    <source>
        <strain evidence="1">Hsosn_3</strain>
        <tissue evidence="1">Leaf</tissue>
    </source>
</reference>
<reference evidence="1" key="2">
    <citation type="submission" date="2023-05" db="EMBL/GenBank/DDBJ databases">
        <authorList>
            <person name="Schelkunov M.I."/>
        </authorList>
    </citation>
    <scope>NUCLEOTIDE SEQUENCE</scope>
    <source>
        <strain evidence="1">Hsosn_3</strain>
        <tissue evidence="1">Leaf</tissue>
    </source>
</reference>
<dbReference type="GO" id="GO:0000373">
    <property type="term" value="P:Group II intron splicing"/>
    <property type="evidence" value="ECO:0007669"/>
    <property type="project" value="InterPro"/>
</dbReference>
<gene>
    <name evidence="1" type="ORF">POM88_000112</name>
</gene>
<accession>A0AAD8JA21</accession>
<dbReference type="Proteomes" id="UP001237642">
    <property type="component" value="Unassembled WGS sequence"/>
</dbReference>
<dbReference type="PANTHER" id="PTHR47594:SF4">
    <property type="entry name" value="OS04G0475500 PROTEIN"/>
    <property type="match status" value="1"/>
</dbReference>
<dbReference type="EMBL" id="JAUIZM010000001">
    <property type="protein sequence ID" value="KAK1400507.1"/>
    <property type="molecule type" value="Genomic_DNA"/>
</dbReference>
<name>A0AAD8JA21_9APIA</name>
<dbReference type="GO" id="GO:0003723">
    <property type="term" value="F:RNA binding"/>
    <property type="evidence" value="ECO:0007669"/>
    <property type="project" value="InterPro"/>
</dbReference>
<comment type="caution">
    <text evidence="1">The sequence shown here is derived from an EMBL/GenBank/DDBJ whole genome shotgun (WGS) entry which is preliminary data.</text>
</comment>
<dbReference type="AlphaFoldDB" id="A0AAD8JA21"/>